<dbReference type="Gene3D" id="3.90.180.10">
    <property type="entry name" value="Medium-chain alcohol dehydrogenases, catalytic domain"/>
    <property type="match status" value="2"/>
</dbReference>
<keyword evidence="1" id="KW-0560">Oxidoreductase</keyword>
<protein>
    <submittedName>
        <fullName evidence="4">Dehydrogenase</fullName>
    </submittedName>
</protein>
<evidence type="ECO:0000259" key="3">
    <source>
        <dbReference type="Pfam" id="PF08240"/>
    </source>
</evidence>
<feature type="domain" description="Alcohol dehydrogenase-like C-terminal" evidence="2">
    <location>
        <begin position="176"/>
        <end position="220"/>
    </location>
</feature>
<evidence type="ECO:0000256" key="1">
    <source>
        <dbReference type="ARBA" id="ARBA00023002"/>
    </source>
</evidence>
<dbReference type="Gene3D" id="3.40.50.720">
    <property type="entry name" value="NAD(P)-binding Rossmann-like Domain"/>
    <property type="match status" value="2"/>
</dbReference>
<organism evidence="4 5">
    <name type="scientific">Nocardioides phosphati</name>
    <dbReference type="NCBI Taxonomy" id="1867775"/>
    <lineage>
        <taxon>Bacteria</taxon>
        <taxon>Bacillati</taxon>
        <taxon>Actinomycetota</taxon>
        <taxon>Actinomycetes</taxon>
        <taxon>Propionibacteriales</taxon>
        <taxon>Nocardioidaceae</taxon>
        <taxon>Nocardioides</taxon>
    </lineage>
</organism>
<dbReference type="Proteomes" id="UP000655410">
    <property type="component" value="Unassembled WGS sequence"/>
</dbReference>
<dbReference type="PANTHER" id="PTHR43189:SF1">
    <property type="entry name" value="ZINC-TYPE ALCOHOL DEHYDROGENASE-LIKE PROTEIN C1198.01"/>
    <property type="match status" value="1"/>
</dbReference>
<dbReference type="EMBL" id="BMNI01000004">
    <property type="protein sequence ID" value="GGO89517.1"/>
    <property type="molecule type" value="Genomic_DNA"/>
</dbReference>
<sequence length="383" mass="40664">MSDTMKAAVVQQGEFSVVDLPVPQPGPGQLLLKVVRCGICGTDLHARAHTADLHALGRDLGYEAIMAPSQRVVMGHEFLGELVARGPRTTKWKKGARVVAVPMVKHGDEIHMTGFDVAAPGAYAEYVLVQDAFAFEVPAGVDDEKAAFTEPLAVAWHAVRRGSVGKRPAIVIGCGPIGLAVILMLKASGVKTIVASDLSPTRRELARQCGATVVVDPREQSPWTAYDLKGPVGSVTELADFGLKAIGSMRKVPLLPWGQLMRVGEKLGAAPAGPVVFECVGVPGILDQIFAAAPVRSRIVGVGVCMEPDTVRTTLALNKEHEIRFVFAYDPEEFQHALHLIASGKVDPSPLHTGTVGLSGLAEAFDDLGDPERHAKILVDPAL</sequence>
<dbReference type="Pfam" id="PF08240">
    <property type="entry name" value="ADH_N"/>
    <property type="match status" value="1"/>
</dbReference>
<evidence type="ECO:0000259" key="2">
    <source>
        <dbReference type="Pfam" id="PF00107"/>
    </source>
</evidence>
<name>A0ABQ2N9J2_9ACTN</name>
<comment type="caution">
    <text evidence="4">The sequence shown here is derived from an EMBL/GenBank/DDBJ whole genome shotgun (WGS) entry which is preliminary data.</text>
</comment>
<gene>
    <name evidence="4" type="ORF">GCM10011584_19080</name>
</gene>
<evidence type="ECO:0000313" key="4">
    <source>
        <dbReference type="EMBL" id="GGO89517.1"/>
    </source>
</evidence>
<reference evidence="5" key="1">
    <citation type="journal article" date="2019" name="Int. J. Syst. Evol. Microbiol.">
        <title>The Global Catalogue of Microorganisms (GCM) 10K type strain sequencing project: providing services to taxonomists for standard genome sequencing and annotation.</title>
        <authorList>
            <consortium name="The Broad Institute Genomics Platform"/>
            <consortium name="The Broad Institute Genome Sequencing Center for Infectious Disease"/>
            <person name="Wu L."/>
            <person name="Ma J."/>
        </authorList>
    </citation>
    <scope>NUCLEOTIDE SEQUENCE [LARGE SCALE GENOMIC DNA]</scope>
    <source>
        <strain evidence="5">CGMCC 4.7371</strain>
    </source>
</reference>
<dbReference type="RefSeq" id="WP_229662763.1">
    <property type="nucleotide sequence ID" value="NZ_BMNI01000004.1"/>
</dbReference>
<dbReference type="CDD" id="cd08262">
    <property type="entry name" value="Zn_ADH8"/>
    <property type="match status" value="1"/>
</dbReference>
<dbReference type="InterPro" id="IPR013154">
    <property type="entry name" value="ADH-like_N"/>
</dbReference>
<keyword evidence="5" id="KW-1185">Reference proteome</keyword>
<proteinExistence type="predicted"/>
<feature type="domain" description="Alcohol dehydrogenase-like N-terminal" evidence="3">
    <location>
        <begin position="26"/>
        <end position="138"/>
    </location>
</feature>
<dbReference type="SUPFAM" id="SSF50129">
    <property type="entry name" value="GroES-like"/>
    <property type="match status" value="1"/>
</dbReference>
<evidence type="ECO:0000313" key="5">
    <source>
        <dbReference type="Proteomes" id="UP000655410"/>
    </source>
</evidence>
<accession>A0ABQ2N9J2</accession>
<dbReference type="InterPro" id="IPR036291">
    <property type="entry name" value="NAD(P)-bd_dom_sf"/>
</dbReference>
<dbReference type="Pfam" id="PF00107">
    <property type="entry name" value="ADH_zinc_N"/>
    <property type="match status" value="1"/>
</dbReference>
<dbReference type="PANTHER" id="PTHR43189">
    <property type="entry name" value="ZINC-TYPE ALCOHOL DEHYDROGENASE-LIKE PROTEIN C1198.01-RELATED"/>
    <property type="match status" value="1"/>
</dbReference>
<dbReference type="InterPro" id="IPR013149">
    <property type="entry name" value="ADH-like_C"/>
</dbReference>
<dbReference type="SUPFAM" id="SSF51735">
    <property type="entry name" value="NAD(P)-binding Rossmann-fold domains"/>
    <property type="match status" value="1"/>
</dbReference>
<dbReference type="InterPro" id="IPR011032">
    <property type="entry name" value="GroES-like_sf"/>
</dbReference>